<dbReference type="InterPro" id="IPR018108">
    <property type="entry name" value="MCP_transmembrane"/>
</dbReference>
<feature type="repeat" description="Solcar" evidence="9">
    <location>
        <begin position="29"/>
        <end position="117"/>
    </location>
</feature>
<dbReference type="InParanoid" id="A0A316VPF2"/>
<keyword evidence="4 9" id="KW-0812">Transmembrane</keyword>
<dbReference type="Proteomes" id="UP000245771">
    <property type="component" value="Unassembled WGS sequence"/>
</dbReference>
<evidence type="ECO:0000256" key="8">
    <source>
        <dbReference type="ARBA" id="ARBA00023136"/>
    </source>
</evidence>
<evidence type="ECO:0000256" key="10">
    <source>
        <dbReference type="RuleBase" id="RU000488"/>
    </source>
</evidence>
<accession>A0A316VPF2</accession>
<evidence type="ECO:0000256" key="11">
    <source>
        <dbReference type="SAM" id="MobiDB-lite"/>
    </source>
</evidence>
<evidence type="ECO:0000313" key="12">
    <source>
        <dbReference type="EMBL" id="PWN38021.1"/>
    </source>
</evidence>
<dbReference type="PROSITE" id="PS50920">
    <property type="entry name" value="SOLCAR"/>
    <property type="match status" value="3"/>
</dbReference>
<evidence type="ECO:0000256" key="9">
    <source>
        <dbReference type="PROSITE-ProRule" id="PRU00282"/>
    </source>
</evidence>
<dbReference type="EMBL" id="KZ819602">
    <property type="protein sequence ID" value="PWN38021.1"/>
    <property type="molecule type" value="Genomic_DNA"/>
</dbReference>
<feature type="region of interest" description="Disordered" evidence="11">
    <location>
        <begin position="1"/>
        <end position="25"/>
    </location>
</feature>
<dbReference type="GeneID" id="37018966"/>
<dbReference type="Pfam" id="PF00153">
    <property type="entry name" value="Mito_carr"/>
    <property type="match status" value="3"/>
</dbReference>
<dbReference type="OrthoDB" id="2139348at2759"/>
<keyword evidence="7" id="KW-0496">Mitochondrion</keyword>
<proteinExistence type="inferred from homology"/>
<dbReference type="InterPro" id="IPR023395">
    <property type="entry name" value="MCP_dom_sf"/>
</dbReference>
<reference evidence="12 13" key="1">
    <citation type="journal article" date="2018" name="Mol. Biol. Evol.">
        <title>Broad Genomic Sampling Reveals a Smut Pathogenic Ancestry of the Fungal Clade Ustilaginomycotina.</title>
        <authorList>
            <person name="Kijpornyongpan T."/>
            <person name="Mondo S.J."/>
            <person name="Barry K."/>
            <person name="Sandor L."/>
            <person name="Lee J."/>
            <person name="Lipzen A."/>
            <person name="Pangilinan J."/>
            <person name="LaButti K."/>
            <person name="Hainaut M."/>
            <person name="Henrissat B."/>
            <person name="Grigoriev I.V."/>
            <person name="Spatafora J.W."/>
            <person name="Aime M.C."/>
        </authorList>
    </citation>
    <scope>NUCLEOTIDE SEQUENCE [LARGE SCALE GENOMIC DNA]</scope>
    <source>
        <strain evidence="12 13">MCA 3882</strain>
    </source>
</reference>
<evidence type="ECO:0000256" key="5">
    <source>
        <dbReference type="ARBA" id="ARBA00022737"/>
    </source>
</evidence>
<dbReference type="STRING" id="1280837.A0A316VPF2"/>
<evidence type="ECO:0000256" key="2">
    <source>
        <dbReference type="ARBA" id="ARBA00006375"/>
    </source>
</evidence>
<keyword evidence="8 9" id="KW-0472">Membrane</keyword>
<name>A0A316VPF2_9BASI</name>
<dbReference type="GO" id="GO:0031966">
    <property type="term" value="C:mitochondrial membrane"/>
    <property type="evidence" value="ECO:0007669"/>
    <property type="project" value="UniProtKB-SubCell"/>
</dbReference>
<evidence type="ECO:0000256" key="7">
    <source>
        <dbReference type="ARBA" id="ARBA00023128"/>
    </source>
</evidence>
<dbReference type="Gene3D" id="1.50.40.10">
    <property type="entry name" value="Mitochondrial carrier domain"/>
    <property type="match status" value="2"/>
</dbReference>
<comment type="subcellular location">
    <subcellularLocation>
        <location evidence="1">Mitochondrion membrane</location>
        <topology evidence="1">Multi-pass membrane protein</topology>
    </subcellularLocation>
</comment>
<evidence type="ECO:0000313" key="13">
    <source>
        <dbReference type="Proteomes" id="UP000245771"/>
    </source>
</evidence>
<dbReference type="InterPro" id="IPR050567">
    <property type="entry name" value="Mitochondrial_Carrier"/>
</dbReference>
<keyword evidence="6" id="KW-1133">Transmembrane helix</keyword>
<evidence type="ECO:0000256" key="1">
    <source>
        <dbReference type="ARBA" id="ARBA00004225"/>
    </source>
</evidence>
<protein>
    <submittedName>
        <fullName evidence="12">Mitochondrial carrier</fullName>
    </submittedName>
</protein>
<dbReference type="AlphaFoldDB" id="A0A316VPF2"/>
<dbReference type="GO" id="GO:0000064">
    <property type="term" value="F:L-ornithine transmembrane transporter activity"/>
    <property type="evidence" value="ECO:0007669"/>
    <property type="project" value="TreeGrafter"/>
</dbReference>
<keyword evidence="3 10" id="KW-0813">Transport</keyword>
<gene>
    <name evidence="12" type="ORF">FA14DRAFT_142778</name>
</gene>
<feature type="repeat" description="Solcar" evidence="9">
    <location>
        <begin position="262"/>
        <end position="358"/>
    </location>
</feature>
<keyword evidence="5" id="KW-0677">Repeat</keyword>
<keyword evidence="13" id="KW-1185">Reference proteome</keyword>
<dbReference type="RefSeq" id="XP_025358323.1">
    <property type="nucleotide sequence ID" value="XM_025497185.1"/>
</dbReference>
<dbReference type="GO" id="GO:1990575">
    <property type="term" value="P:mitochondrial L-ornithine transmembrane transport"/>
    <property type="evidence" value="ECO:0007669"/>
    <property type="project" value="TreeGrafter"/>
</dbReference>
<evidence type="ECO:0000256" key="6">
    <source>
        <dbReference type="ARBA" id="ARBA00022989"/>
    </source>
</evidence>
<dbReference type="SUPFAM" id="SSF103506">
    <property type="entry name" value="Mitochondrial carrier"/>
    <property type="match status" value="1"/>
</dbReference>
<sequence length="364" mass="39173">MSGSSGGPSAVLSADDGLPQRPQPPFKLSRASKDIAFGSLAGMVSKVFEHPFDLVKVRLQTQPSDRPAMFKGAFDCFRQTYVKEGARGLFRGLSMPVFGATLENASLFFTYNFVQGQLRQYNGLSTPSSSSSLEEDAEKPLSMGYLAIAAACAGSVTSVVLTPVELIKCKMQVQMVAREVDILNMSSNAFTAGLDGPLTILKKVIRQDGIRGLWLGQTGTLLRETGGGVAWFLAFEYGCRTMIEAKRKAAPNSDTPITKKDLGTMQLIGAGALAGISYNVVLFPADSVKSTMQTEREWASSGMSGQTQFKQRGFLATLSNIYKTRGIRGLYAGCGVTCMRSAPSSALIFLLYNRLEALADDWGI</sequence>
<dbReference type="PANTHER" id="PTHR45624">
    <property type="entry name" value="MITOCHONDRIAL BASIC AMINO ACIDS TRANSPORTER-RELATED"/>
    <property type="match status" value="1"/>
</dbReference>
<evidence type="ECO:0000256" key="4">
    <source>
        <dbReference type="ARBA" id="ARBA00022692"/>
    </source>
</evidence>
<feature type="repeat" description="Solcar" evidence="9">
    <location>
        <begin position="141"/>
        <end position="241"/>
    </location>
</feature>
<organism evidence="12 13">
    <name type="scientific">Meira miltonrushii</name>
    <dbReference type="NCBI Taxonomy" id="1280837"/>
    <lineage>
        <taxon>Eukaryota</taxon>
        <taxon>Fungi</taxon>
        <taxon>Dikarya</taxon>
        <taxon>Basidiomycota</taxon>
        <taxon>Ustilaginomycotina</taxon>
        <taxon>Exobasidiomycetes</taxon>
        <taxon>Exobasidiales</taxon>
        <taxon>Brachybasidiaceae</taxon>
        <taxon>Meira</taxon>
    </lineage>
</organism>
<comment type="similarity">
    <text evidence="2 10">Belongs to the mitochondrial carrier (TC 2.A.29) family.</text>
</comment>
<evidence type="ECO:0000256" key="3">
    <source>
        <dbReference type="ARBA" id="ARBA00022448"/>
    </source>
</evidence>
<dbReference type="PANTHER" id="PTHR45624:SF31">
    <property type="entry name" value="MITOCHONDRIAL ORNITHINE TRANSPORTER 1"/>
    <property type="match status" value="1"/>
</dbReference>